<dbReference type="EMBL" id="CM047580">
    <property type="protein sequence ID" value="KAI9921248.1"/>
    <property type="molecule type" value="Genomic_DNA"/>
</dbReference>
<evidence type="ECO:0000313" key="2">
    <source>
        <dbReference type="Proteomes" id="UP001163321"/>
    </source>
</evidence>
<dbReference type="Proteomes" id="UP001163321">
    <property type="component" value="Chromosome 1"/>
</dbReference>
<sequence length="227" mass="25863">MNLRFLSKQQAEDAPAPMEFHDVSPRELSPSFYSGRGLSNLSMSAKSAMSLNEIHRVEITSTYESNGATIYIVTVFLRTMQKGLPTADTHNKKSRRVRQDQPPDYQVERRYSDFRTMVQHLSRVVKERRHFLDCAYCSRVGSIKSIAGFPPRVPHCGALAGRSMRHLLVRIRKHRLENFMNQLLKASKDMSYRANGSNPCDRFLIVSCIVSSFLTLQEGARVSATTY</sequence>
<accession>A0ACC0WQS8</accession>
<evidence type="ECO:0000313" key="1">
    <source>
        <dbReference type="EMBL" id="KAI9921248.1"/>
    </source>
</evidence>
<gene>
    <name evidence="1" type="ORF">PsorP6_001821</name>
</gene>
<proteinExistence type="predicted"/>
<reference evidence="1 2" key="1">
    <citation type="journal article" date="2022" name="bioRxiv">
        <title>The genome of the oomycete Peronosclerospora sorghi, a cosmopolitan pathogen of maize and sorghum, is inflated with dispersed pseudogenes.</title>
        <authorList>
            <person name="Fletcher K."/>
            <person name="Martin F."/>
            <person name="Isakeit T."/>
            <person name="Cavanaugh K."/>
            <person name="Magill C."/>
            <person name="Michelmore R."/>
        </authorList>
    </citation>
    <scope>NUCLEOTIDE SEQUENCE [LARGE SCALE GENOMIC DNA]</scope>
    <source>
        <strain evidence="1">P6</strain>
    </source>
</reference>
<organism evidence="1 2">
    <name type="scientific">Peronosclerospora sorghi</name>
    <dbReference type="NCBI Taxonomy" id="230839"/>
    <lineage>
        <taxon>Eukaryota</taxon>
        <taxon>Sar</taxon>
        <taxon>Stramenopiles</taxon>
        <taxon>Oomycota</taxon>
        <taxon>Peronosporomycetes</taxon>
        <taxon>Peronosporales</taxon>
        <taxon>Peronosporaceae</taxon>
        <taxon>Peronosclerospora</taxon>
    </lineage>
</organism>
<keyword evidence="2" id="KW-1185">Reference proteome</keyword>
<name>A0ACC0WQS8_9STRA</name>
<protein>
    <submittedName>
        <fullName evidence="1">Uncharacterized protein</fullName>
    </submittedName>
</protein>
<comment type="caution">
    <text evidence="1">The sequence shown here is derived from an EMBL/GenBank/DDBJ whole genome shotgun (WGS) entry which is preliminary data.</text>
</comment>